<reference evidence="2 3" key="1">
    <citation type="submission" date="2018-03" db="EMBL/GenBank/DDBJ databases">
        <title>Genomic Encyclopedia of Archaeal and Bacterial Type Strains, Phase II (KMG-II): from individual species to whole genera.</title>
        <authorList>
            <person name="Goeker M."/>
        </authorList>
    </citation>
    <scope>NUCLEOTIDE SEQUENCE [LARGE SCALE GENOMIC DNA]</scope>
    <source>
        <strain evidence="2 3">DSM 28229</strain>
    </source>
</reference>
<dbReference type="AlphaFoldDB" id="A0A315Z0T5"/>
<gene>
    <name evidence="2" type="ORF">BC781_10948</name>
</gene>
<dbReference type="GO" id="GO:0016757">
    <property type="term" value="F:glycosyltransferase activity"/>
    <property type="evidence" value="ECO:0007669"/>
    <property type="project" value="UniProtKB-KW"/>
</dbReference>
<comment type="caution">
    <text evidence="2">The sequence shown here is derived from an EMBL/GenBank/DDBJ whole genome shotgun (WGS) entry which is preliminary data.</text>
</comment>
<dbReference type="EMBL" id="QGDO01000009">
    <property type="protein sequence ID" value="PWJ36034.1"/>
    <property type="molecule type" value="Genomic_DNA"/>
</dbReference>
<dbReference type="Pfam" id="PF00156">
    <property type="entry name" value="Pribosyltran"/>
    <property type="match status" value="1"/>
</dbReference>
<dbReference type="OrthoDB" id="664757at2"/>
<protein>
    <submittedName>
        <fullName evidence="2">Pyrimidine operon attenuation protein/uracil phosphoribosyltransferase</fullName>
    </submittedName>
</protein>
<dbReference type="Proteomes" id="UP000245535">
    <property type="component" value="Unassembled WGS sequence"/>
</dbReference>
<dbReference type="PANTHER" id="PTHR11608:SF0">
    <property type="entry name" value="BIFUNCTIONAL PROTEIN PYRR"/>
    <property type="match status" value="1"/>
</dbReference>
<accession>A0A315Z0T5</accession>
<dbReference type="SUPFAM" id="SSF53271">
    <property type="entry name" value="PRTase-like"/>
    <property type="match status" value="1"/>
</dbReference>
<keyword evidence="3" id="KW-1185">Reference proteome</keyword>
<keyword evidence="2" id="KW-0808">Transferase</keyword>
<dbReference type="CDD" id="cd06223">
    <property type="entry name" value="PRTases_typeI"/>
    <property type="match status" value="1"/>
</dbReference>
<dbReference type="PANTHER" id="PTHR11608">
    <property type="entry name" value="BIFUNCTIONAL PROTEIN PYRR"/>
    <property type="match status" value="1"/>
</dbReference>
<dbReference type="InterPro" id="IPR050137">
    <property type="entry name" value="PyrR_bifunctional"/>
</dbReference>
<keyword evidence="2" id="KW-0328">Glycosyltransferase</keyword>
<name>A0A315Z0T5_SEDFL</name>
<evidence type="ECO:0000259" key="1">
    <source>
        <dbReference type="Pfam" id="PF00156"/>
    </source>
</evidence>
<evidence type="ECO:0000313" key="3">
    <source>
        <dbReference type="Proteomes" id="UP000245535"/>
    </source>
</evidence>
<dbReference type="InterPro" id="IPR000836">
    <property type="entry name" value="PRTase_dom"/>
</dbReference>
<sequence length="168" mass="19089">MTESNIILSHEQVMRKIRRIAFEIYEQNFEEKEVIFAGIVGGGYELAKLLQKEFSAISPLNNSLLKVTLDKKAITQTFIELDQPLEELNDKVIIIVDDVLNTGKTLVHSLKPFLNISVNKLQIAVLVDRNHRSFPVSADYTGYELSTTIQEHIEVILEDTNDISVTLF</sequence>
<evidence type="ECO:0000313" key="2">
    <source>
        <dbReference type="EMBL" id="PWJ36034.1"/>
    </source>
</evidence>
<dbReference type="Gene3D" id="3.40.50.2020">
    <property type="match status" value="1"/>
</dbReference>
<proteinExistence type="predicted"/>
<dbReference type="InterPro" id="IPR029057">
    <property type="entry name" value="PRTase-like"/>
</dbReference>
<dbReference type="RefSeq" id="WP_109622389.1">
    <property type="nucleotide sequence ID" value="NZ_QGDO01000009.1"/>
</dbReference>
<organism evidence="2 3">
    <name type="scientific">Sediminitomix flava</name>
    <dbReference type="NCBI Taxonomy" id="379075"/>
    <lineage>
        <taxon>Bacteria</taxon>
        <taxon>Pseudomonadati</taxon>
        <taxon>Bacteroidota</taxon>
        <taxon>Cytophagia</taxon>
        <taxon>Cytophagales</taxon>
        <taxon>Flammeovirgaceae</taxon>
        <taxon>Sediminitomix</taxon>
    </lineage>
</organism>
<feature type="domain" description="Phosphoribosyltransferase" evidence="1">
    <location>
        <begin position="6"/>
        <end position="151"/>
    </location>
</feature>